<dbReference type="InterPro" id="IPR010982">
    <property type="entry name" value="Lambda_DNA-bd_dom_sf"/>
</dbReference>
<dbReference type="EMBL" id="BORR01000017">
    <property type="protein sequence ID" value="GIO39096.1"/>
    <property type="molecule type" value="Genomic_DNA"/>
</dbReference>
<dbReference type="PROSITE" id="PS50943">
    <property type="entry name" value="HTH_CROC1"/>
    <property type="match status" value="1"/>
</dbReference>
<evidence type="ECO:0000313" key="2">
    <source>
        <dbReference type="EMBL" id="GIO39096.1"/>
    </source>
</evidence>
<dbReference type="Proteomes" id="UP000681162">
    <property type="component" value="Unassembled WGS sequence"/>
</dbReference>
<protein>
    <recommendedName>
        <fullName evidence="1">HTH cro/C1-type domain-containing protein</fullName>
    </recommendedName>
</protein>
<dbReference type="AlphaFoldDB" id="A0A919XTP6"/>
<evidence type="ECO:0000259" key="1">
    <source>
        <dbReference type="PROSITE" id="PS50943"/>
    </source>
</evidence>
<keyword evidence="3" id="KW-1185">Reference proteome</keyword>
<dbReference type="SUPFAM" id="SSF47413">
    <property type="entry name" value="lambda repressor-like DNA-binding domains"/>
    <property type="match status" value="1"/>
</dbReference>
<dbReference type="SMART" id="SM00530">
    <property type="entry name" value="HTH_XRE"/>
    <property type="match status" value="1"/>
</dbReference>
<sequence length="129" mass="14725">MAEVNNRLKELRKKRGLSGIAVAKQLEITPQYYYDIEKGERRLTTEIAAKLVPVLRATVDYIIGVADTNQYGEASEIKNPDPHEESELADIPIERLNQYKLTYKGHALSKDEADDVIELLEAALKRWKK</sequence>
<dbReference type="Gene3D" id="1.10.260.40">
    <property type="entry name" value="lambda repressor-like DNA-binding domains"/>
    <property type="match status" value="1"/>
</dbReference>
<organism evidence="2 3">
    <name type="scientific">Paenibacillus antibioticophila</name>
    <dbReference type="NCBI Taxonomy" id="1274374"/>
    <lineage>
        <taxon>Bacteria</taxon>
        <taxon>Bacillati</taxon>
        <taxon>Bacillota</taxon>
        <taxon>Bacilli</taxon>
        <taxon>Bacillales</taxon>
        <taxon>Paenibacillaceae</taxon>
        <taxon>Paenibacillus</taxon>
    </lineage>
</organism>
<dbReference type="InterPro" id="IPR001387">
    <property type="entry name" value="Cro/C1-type_HTH"/>
</dbReference>
<reference evidence="2 3" key="1">
    <citation type="submission" date="2021-03" db="EMBL/GenBank/DDBJ databases">
        <title>Antimicrobial resistance genes in bacteria isolated from Japanese honey, and their potential for conferring macrolide and lincosamide resistance in the American foulbrood pathogen Paenibacillus larvae.</title>
        <authorList>
            <person name="Okamoto M."/>
            <person name="Kumagai M."/>
            <person name="Kanamori H."/>
            <person name="Takamatsu D."/>
        </authorList>
    </citation>
    <scope>NUCLEOTIDE SEQUENCE [LARGE SCALE GENOMIC DNA]</scope>
    <source>
        <strain evidence="2 3">J41TS12</strain>
    </source>
</reference>
<dbReference type="CDD" id="cd00093">
    <property type="entry name" value="HTH_XRE"/>
    <property type="match status" value="1"/>
</dbReference>
<gene>
    <name evidence="2" type="ORF">J41TS12_39570</name>
</gene>
<evidence type="ECO:0000313" key="3">
    <source>
        <dbReference type="Proteomes" id="UP000681162"/>
    </source>
</evidence>
<name>A0A919XTP6_9BACL</name>
<proteinExistence type="predicted"/>
<comment type="caution">
    <text evidence="2">The sequence shown here is derived from an EMBL/GenBank/DDBJ whole genome shotgun (WGS) entry which is preliminary data.</text>
</comment>
<dbReference type="GO" id="GO:0003677">
    <property type="term" value="F:DNA binding"/>
    <property type="evidence" value="ECO:0007669"/>
    <property type="project" value="InterPro"/>
</dbReference>
<dbReference type="RefSeq" id="WP_212942047.1">
    <property type="nucleotide sequence ID" value="NZ_BORR01000017.1"/>
</dbReference>
<accession>A0A919XTP6</accession>
<dbReference type="Pfam" id="PF01381">
    <property type="entry name" value="HTH_3"/>
    <property type="match status" value="1"/>
</dbReference>
<feature type="domain" description="HTH cro/C1-type" evidence="1">
    <location>
        <begin position="8"/>
        <end position="62"/>
    </location>
</feature>